<evidence type="ECO:0000313" key="1">
    <source>
        <dbReference type="EMBL" id="KFB66718.1"/>
    </source>
</evidence>
<dbReference type="EMBL" id="JDSS02000038">
    <property type="protein sequence ID" value="KFB66718.1"/>
    <property type="molecule type" value="Genomic_DNA"/>
</dbReference>
<evidence type="ECO:0008006" key="3">
    <source>
        <dbReference type="Google" id="ProtNLM"/>
    </source>
</evidence>
<organism evidence="1 2">
    <name type="scientific">Candidatus Accumulibacter vicinus</name>
    <dbReference type="NCBI Taxonomy" id="2954382"/>
    <lineage>
        <taxon>Bacteria</taxon>
        <taxon>Pseudomonadati</taxon>
        <taxon>Pseudomonadota</taxon>
        <taxon>Betaproteobacteria</taxon>
        <taxon>Candidatus Accumulibacter</taxon>
    </lineage>
</organism>
<reference evidence="1 2" key="1">
    <citation type="submission" date="2014-07" db="EMBL/GenBank/DDBJ databases">
        <title>Expanding our view of genomic diversity in Candidatus Accumulibacter clades.</title>
        <authorList>
            <person name="Skennerton C.T."/>
            <person name="Barr J.J."/>
            <person name="Slater F.R."/>
            <person name="Bond P.L."/>
            <person name="Tyson G.W."/>
        </authorList>
    </citation>
    <scope>NUCLEOTIDE SEQUENCE [LARGE SCALE GENOMIC DNA]</scope>
    <source>
        <strain evidence="2">SK-01</strain>
    </source>
</reference>
<dbReference type="Proteomes" id="UP000019812">
    <property type="component" value="Unassembled WGS sequence"/>
</dbReference>
<gene>
    <name evidence="1" type="ORF">CAPSK01_003982</name>
</gene>
<sequence length="389" mass="42169">MEFKATLQDGTGQHEITLDMSLYKSEQGFVGALNSKYPTPQGMPTASEQLFAQCGLYRTADLKAGIKPAKIRAILDDCSGMSAASTAPGNTGISRFVAPAAILAGVQNDLYEDRSGALAQFMNLVAFTQSVSGNRYEKPVFNYDPARNSRAKPVAQLAEPTSIGLLTVGETSGTIPIFASGLEISDQAMDYFGFAEVQKCMSIMATYDIAERADGWLLSMMAGDADLGMAALSGEQVEKAVTIDSAIGAAGVLTQKAWIKWVAKYSKRSPITHVITDIDGALAIQNRTGRPTITTDDQNSQRMDVIETVMDPLWPSNLPIYIVTDTNWPVNTILGISKPNAIVLHESSTASYSSVENFVTRRSTKFRVDFGACANRFYDRAFHRLNLIL</sequence>
<protein>
    <recommendedName>
        <fullName evidence="3">Phage major capsid protein</fullName>
    </recommendedName>
</protein>
<accession>A0A084XW74</accession>
<dbReference type="AlphaFoldDB" id="A0A084XW74"/>
<dbReference type="RefSeq" id="WP_034929616.1">
    <property type="nucleotide sequence ID" value="NZ_JDSS02000038.1"/>
</dbReference>
<evidence type="ECO:0000313" key="2">
    <source>
        <dbReference type="Proteomes" id="UP000019812"/>
    </source>
</evidence>
<comment type="caution">
    <text evidence="1">The sequence shown here is derived from an EMBL/GenBank/DDBJ whole genome shotgun (WGS) entry which is preliminary data.</text>
</comment>
<proteinExistence type="predicted"/>
<name>A0A084XW74_9PROT</name>